<dbReference type="PANTHER" id="PTHR33206">
    <property type="entry name" value="PROTEIN CBG10425"/>
    <property type="match status" value="1"/>
</dbReference>
<evidence type="ECO:0000256" key="2">
    <source>
        <dbReference type="SAM" id="MobiDB-lite"/>
    </source>
</evidence>
<name>A0ABN8PJI6_9CNID</name>
<reference evidence="3 4" key="1">
    <citation type="submission" date="2022-05" db="EMBL/GenBank/DDBJ databases">
        <authorList>
            <consortium name="Genoscope - CEA"/>
            <person name="William W."/>
        </authorList>
    </citation>
    <scope>NUCLEOTIDE SEQUENCE [LARGE SCALE GENOMIC DNA]</scope>
</reference>
<feature type="region of interest" description="Disordered" evidence="2">
    <location>
        <begin position="166"/>
        <end position="212"/>
    </location>
</feature>
<feature type="coiled-coil region" evidence="1">
    <location>
        <begin position="229"/>
        <end position="256"/>
    </location>
</feature>
<gene>
    <name evidence="3" type="ORF">PLOB_00044212</name>
</gene>
<accession>A0ABN8PJI6</accession>
<evidence type="ECO:0000313" key="4">
    <source>
        <dbReference type="Proteomes" id="UP001159405"/>
    </source>
</evidence>
<feature type="compositionally biased region" description="Acidic residues" evidence="2">
    <location>
        <begin position="169"/>
        <end position="184"/>
    </location>
</feature>
<organism evidence="3 4">
    <name type="scientific">Porites lobata</name>
    <dbReference type="NCBI Taxonomy" id="104759"/>
    <lineage>
        <taxon>Eukaryota</taxon>
        <taxon>Metazoa</taxon>
        <taxon>Cnidaria</taxon>
        <taxon>Anthozoa</taxon>
        <taxon>Hexacorallia</taxon>
        <taxon>Scleractinia</taxon>
        <taxon>Fungiina</taxon>
        <taxon>Poritidae</taxon>
        <taxon>Porites</taxon>
    </lineage>
</organism>
<evidence type="ECO:0000256" key="1">
    <source>
        <dbReference type="SAM" id="Coils"/>
    </source>
</evidence>
<dbReference type="PANTHER" id="PTHR33206:SF1">
    <property type="entry name" value="DNA-DIRECTED DNA POLYMERASE"/>
    <property type="match status" value="1"/>
</dbReference>
<sequence length="1059" mass="123691">MWKCQRHEKTCDGKVQLKYPGGSYHVPKTIFEELEDEGIVVPEEWRYFPYRATYDFECYFDEERAHELKNTEKLTWQSTHVPLSVSVCSNVPGYQAPKCFVSNGDQNEFISDFIQYLTKISLKSSSLLRQRYAEVFEALETARGPNNSESHEDQLAQILVDIQEGNVESGEDENSKEESEDQSSDIDLMASDNEEDEEEIEPENEEDRAFLDDKIQEQEDVSFYRRLNVEVDRERRQQLRQTREQLEELQDIEKLNAYIQELPVLGFNSGKYDLNASKEFLFPYLIKHQPVKFTVKRNNNHMCMKTDSLKFLDISNYLSPGFSYDQFLKAYECEQTKGFFPYQWLDCLDKLEETSLPPHAAFYSSLKNANITGEEYRYCQQVWEDNEMSTFKDFLVWYNNLDVVPFLEAVEKMSQFWQERKIDMFKDGISVPGLTLKYLFSYLSPQTYFSLFDQANSDLYHLIKDNNTGGPSIIFHRYHEAGKTKIREAEEGEAAKLCEKIVGYDANALYLWALMQDMPTGSYTRRLADNQFKPKSSVRMAIEWLEWVAHKEGIHIRHQLNNTEKRIGGRKLPVDGFNAQTQTAYQFHGCYWHGHDCALNRGKEFNEKRKKPMAEIREETRANTEYIRSKGYNVVEMYECQWREMKRTKRELRRFIATEVRRTLDQVKIMSPERILSEVRHERLFGCVEVDIRVPDHLKEKFSEMCPIFKNTEISRDDIGEFMKAYAEEHNIMAQARRSLIGNMKGEKILLATPLLKWYLEHGLEFTKVHQVIEFTPQPCFKPFGDAVSDARRAGDADPSKAIIADTMKLVGNSGYGKTITNQLKNRNVEYCSDAQASRKVNTHLFRKLDNITEDIYEVESCKKTIKLNLPSQIGFFVYQYAKLRMLQFYYDFLDKYLDRSDFQMCEMDTDSAYIAIAGESVESLVKPELKAEFEADKCNWFPRTDTPEHKAYDKRTPGLFKVEWEGQGIIGLCSKTYYCFGAKDKFSCKGVNKKCNDINKDKYLQVLLTKQNSSGVNRGFPVVNNTMYTYEQVRDAFSYFYPKRKVLADGVSTTPLDI</sequence>
<dbReference type="SUPFAM" id="SSF56672">
    <property type="entry name" value="DNA/RNA polymerases"/>
    <property type="match status" value="1"/>
</dbReference>
<keyword evidence="1" id="KW-0175">Coiled coil</keyword>
<dbReference type="EMBL" id="CALNXK010000074">
    <property type="protein sequence ID" value="CAH3144887.1"/>
    <property type="molecule type" value="Genomic_DNA"/>
</dbReference>
<dbReference type="Gene3D" id="3.40.960.10">
    <property type="entry name" value="VSR Endonuclease"/>
    <property type="match status" value="1"/>
</dbReference>
<dbReference type="Proteomes" id="UP001159405">
    <property type="component" value="Unassembled WGS sequence"/>
</dbReference>
<evidence type="ECO:0000313" key="3">
    <source>
        <dbReference type="EMBL" id="CAH3144887.1"/>
    </source>
</evidence>
<evidence type="ECO:0008006" key="5">
    <source>
        <dbReference type="Google" id="ProtNLM"/>
    </source>
</evidence>
<proteinExistence type="predicted"/>
<feature type="compositionally biased region" description="Acidic residues" evidence="2">
    <location>
        <begin position="192"/>
        <end position="206"/>
    </location>
</feature>
<keyword evidence="4" id="KW-1185">Reference proteome</keyword>
<comment type="caution">
    <text evidence="3">The sequence shown here is derived from an EMBL/GenBank/DDBJ whole genome shotgun (WGS) entry which is preliminary data.</text>
</comment>
<dbReference type="InterPro" id="IPR043502">
    <property type="entry name" value="DNA/RNA_pol_sf"/>
</dbReference>
<protein>
    <recommendedName>
        <fullName evidence="5">DNA-directed DNA polymerase</fullName>
    </recommendedName>
</protein>